<dbReference type="SUPFAM" id="SSF51126">
    <property type="entry name" value="Pectin lyase-like"/>
    <property type="match status" value="1"/>
</dbReference>
<feature type="chain" id="PRO_5030792550" evidence="2">
    <location>
        <begin position="23"/>
        <end position="537"/>
    </location>
</feature>
<proteinExistence type="predicted"/>
<dbReference type="InterPro" id="IPR013424">
    <property type="entry name" value="Ice-binding_C"/>
</dbReference>
<dbReference type="EMBL" id="JACHIF010000001">
    <property type="protein sequence ID" value="MBB5036610.1"/>
    <property type="molecule type" value="Genomic_DNA"/>
</dbReference>
<protein>
    <submittedName>
        <fullName evidence="3">Fibronectin-binding autotransporter adhesin</fullName>
    </submittedName>
</protein>
<gene>
    <name evidence="3" type="ORF">HNQ64_000844</name>
</gene>
<accession>A0A7W7YI34</accession>
<keyword evidence="4" id="KW-1185">Reference proteome</keyword>
<dbReference type="AlphaFoldDB" id="A0A7W7YI34"/>
<evidence type="ECO:0000256" key="2">
    <source>
        <dbReference type="SAM" id="SignalP"/>
    </source>
</evidence>
<name>A0A7W7YI34_9BACT</name>
<dbReference type="InterPro" id="IPR013425">
    <property type="entry name" value="Autotrns_rpt"/>
</dbReference>
<dbReference type="InterPro" id="IPR011050">
    <property type="entry name" value="Pectin_lyase_fold/virulence"/>
</dbReference>
<sequence length="537" mass="54573">MSFRAFVFPCLALLACLSPATAITVDWDGGGADNKWSTADNWNTNAIPAITSPLDDVRFLGSVKPAVDVDTNVSVQTLKFITGASAFTLSGTGVINLAGTGIGHDSGLHLRNESSALQTINNNIVFTGTSIGFNAVSGNMTFNGSIDMSAATNIRFLGGGSRVTTFNGVISGTGAGQLAFNSGGTFVLNALNSYTKTTSIWSATVKLLVDAPSGANGAFGNSTGAINMGTTYDGGALTGILLASNAVTIGRTITLASSSTSFPAVTHNYTIGGDTAHISNYTGTITTTNGNGTKAASKLTVTAAAGGRVNIANIVRGAGTTGTADDVVKIGNGIVAITGSSNNWQGNTLVQAGTFLVNGSVLTSPSGKNVQVSSGAILGGNGTLTREVSLSAGAILSPGDVSAAGVSLGSKLTVGDVTGLTLTPTSVLRFDLSTFDSITDDEVSVQGNLALAGQLNVTDLGGFGNGAYKLFDWTGLLTYNPADFTFGNMPSGFTYTLDTTTWANAVYLVVTPEPGRALLLCVGLSMLLFNRRRKPIV</sequence>
<evidence type="ECO:0000256" key="1">
    <source>
        <dbReference type="ARBA" id="ARBA00022729"/>
    </source>
</evidence>
<reference evidence="3 4" key="1">
    <citation type="submission" date="2020-08" db="EMBL/GenBank/DDBJ databases">
        <title>Genomic Encyclopedia of Type Strains, Phase IV (KMG-IV): sequencing the most valuable type-strain genomes for metagenomic binning, comparative biology and taxonomic classification.</title>
        <authorList>
            <person name="Goeker M."/>
        </authorList>
    </citation>
    <scope>NUCLEOTIDE SEQUENCE [LARGE SCALE GENOMIC DNA]</scope>
    <source>
        <strain evidence="3 4">DSM 12251</strain>
    </source>
</reference>
<evidence type="ECO:0000313" key="3">
    <source>
        <dbReference type="EMBL" id="MBB5036610.1"/>
    </source>
</evidence>
<dbReference type="Proteomes" id="UP000534294">
    <property type="component" value="Unassembled WGS sequence"/>
</dbReference>
<dbReference type="NCBIfam" id="TIGR02601">
    <property type="entry name" value="autotrns_rpt"/>
    <property type="match status" value="1"/>
</dbReference>
<evidence type="ECO:0000313" key="4">
    <source>
        <dbReference type="Proteomes" id="UP000534294"/>
    </source>
</evidence>
<dbReference type="PROSITE" id="PS51257">
    <property type="entry name" value="PROKAR_LIPOPROTEIN"/>
    <property type="match status" value="1"/>
</dbReference>
<feature type="signal peptide" evidence="2">
    <location>
        <begin position="1"/>
        <end position="22"/>
    </location>
</feature>
<dbReference type="RefSeq" id="WP_184205620.1">
    <property type="nucleotide sequence ID" value="NZ_JACHIF010000001.1"/>
</dbReference>
<dbReference type="NCBIfam" id="TIGR02595">
    <property type="entry name" value="PEP_CTERM"/>
    <property type="match status" value="1"/>
</dbReference>
<comment type="caution">
    <text evidence="3">The sequence shown here is derived from an EMBL/GenBank/DDBJ whole genome shotgun (WGS) entry which is preliminary data.</text>
</comment>
<keyword evidence="1 2" id="KW-0732">Signal</keyword>
<organism evidence="3 4">
    <name type="scientific">Prosthecobacter dejongeii</name>
    <dbReference type="NCBI Taxonomy" id="48465"/>
    <lineage>
        <taxon>Bacteria</taxon>
        <taxon>Pseudomonadati</taxon>
        <taxon>Verrucomicrobiota</taxon>
        <taxon>Verrucomicrobiia</taxon>
        <taxon>Verrucomicrobiales</taxon>
        <taxon>Verrucomicrobiaceae</taxon>
        <taxon>Prosthecobacter</taxon>
    </lineage>
</organism>